<gene>
    <name evidence="2" type="ORF">Nepgr_008737</name>
</gene>
<evidence type="ECO:0000313" key="3">
    <source>
        <dbReference type="Proteomes" id="UP001279734"/>
    </source>
</evidence>
<comment type="caution">
    <text evidence="2">The sequence shown here is derived from an EMBL/GenBank/DDBJ whole genome shotgun (WGS) entry which is preliminary data.</text>
</comment>
<reference evidence="2" key="1">
    <citation type="submission" date="2023-05" db="EMBL/GenBank/DDBJ databases">
        <title>Nepenthes gracilis genome sequencing.</title>
        <authorList>
            <person name="Fukushima K."/>
        </authorList>
    </citation>
    <scope>NUCLEOTIDE SEQUENCE</scope>
    <source>
        <strain evidence="2">SING2019-196</strain>
    </source>
</reference>
<organism evidence="2 3">
    <name type="scientific">Nepenthes gracilis</name>
    <name type="common">Slender pitcher plant</name>
    <dbReference type="NCBI Taxonomy" id="150966"/>
    <lineage>
        <taxon>Eukaryota</taxon>
        <taxon>Viridiplantae</taxon>
        <taxon>Streptophyta</taxon>
        <taxon>Embryophyta</taxon>
        <taxon>Tracheophyta</taxon>
        <taxon>Spermatophyta</taxon>
        <taxon>Magnoliopsida</taxon>
        <taxon>eudicotyledons</taxon>
        <taxon>Gunneridae</taxon>
        <taxon>Pentapetalae</taxon>
        <taxon>Caryophyllales</taxon>
        <taxon>Nepenthaceae</taxon>
        <taxon>Nepenthes</taxon>
    </lineage>
</organism>
<feature type="compositionally biased region" description="Gly residues" evidence="1">
    <location>
        <begin position="58"/>
        <end position="70"/>
    </location>
</feature>
<feature type="compositionally biased region" description="Basic and acidic residues" evidence="1">
    <location>
        <begin position="32"/>
        <end position="45"/>
    </location>
</feature>
<feature type="compositionally biased region" description="Polar residues" evidence="1">
    <location>
        <begin position="20"/>
        <end position="29"/>
    </location>
</feature>
<evidence type="ECO:0000313" key="2">
    <source>
        <dbReference type="EMBL" id="GMH06897.1"/>
    </source>
</evidence>
<sequence length="70" mass="7546">MEVNDSEFDAGKERMMTREFTMTNPISKNKSGRGDDDSVDERNLHELTGINEVQVNSGGNGREGGGSAVA</sequence>
<protein>
    <submittedName>
        <fullName evidence="2">Uncharacterized protein</fullName>
    </submittedName>
</protein>
<evidence type="ECO:0000256" key="1">
    <source>
        <dbReference type="SAM" id="MobiDB-lite"/>
    </source>
</evidence>
<keyword evidence="3" id="KW-1185">Reference proteome</keyword>
<dbReference type="Proteomes" id="UP001279734">
    <property type="component" value="Unassembled WGS sequence"/>
</dbReference>
<proteinExistence type="predicted"/>
<name>A0AAD3XJI4_NEPGR</name>
<feature type="region of interest" description="Disordered" evidence="1">
    <location>
        <begin position="1"/>
        <end position="70"/>
    </location>
</feature>
<dbReference type="AlphaFoldDB" id="A0AAD3XJI4"/>
<accession>A0AAD3XJI4</accession>
<dbReference type="EMBL" id="BSYO01000006">
    <property type="protein sequence ID" value="GMH06897.1"/>
    <property type="molecule type" value="Genomic_DNA"/>
</dbReference>